<feature type="transmembrane region" description="Helical" evidence="6">
    <location>
        <begin position="272"/>
        <end position="291"/>
    </location>
</feature>
<evidence type="ECO:0000256" key="2">
    <source>
        <dbReference type="ARBA" id="ARBA00022692"/>
    </source>
</evidence>
<dbReference type="KEGG" id="chig:CH63R_09843"/>
<dbReference type="Proteomes" id="UP000092177">
    <property type="component" value="Unassembled WGS sequence"/>
</dbReference>
<dbReference type="InterPro" id="IPR050598">
    <property type="entry name" value="AminoAcid_Transporter"/>
</dbReference>
<dbReference type="PANTHER" id="PTHR11785:SF353">
    <property type="entry name" value="METHIONINE TRANSPORTER (EUROFUNG)"/>
    <property type="match status" value="1"/>
</dbReference>
<comment type="caution">
    <text evidence="7">The sequence shown here is derived from an EMBL/GenBank/DDBJ whole genome shotgun (WGS) entry which is preliminary data.</text>
</comment>
<evidence type="ECO:0000256" key="4">
    <source>
        <dbReference type="ARBA" id="ARBA00023136"/>
    </source>
</evidence>
<dbReference type="PANTHER" id="PTHR11785">
    <property type="entry name" value="AMINO ACID TRANSPORTER"/>
    <property type="match status" value="1"/>
</dbReference>
<evidence type="ECO:0000313" key="8">
    <source>
        <dbReference type="Proteomes" id="UP000092177"/>
    </source>
</evidence>
<feature type="transmembrane region" description="Helical" evidence="6">
    <location>
        <begin position="443"/>
        <end position="462"/>
    </location>
</feature>
<dbReference type="GeneID" id="28868924"/>
<accession>A0A1B7Y137</accession>
<feature type="transmembrane region" description="Helical" evidence="6">
    <location>
        <begin position="366"/>
        <end position="387"/>
    </location>
</feature>
<feature type="transmembrane region" description="Helical" evidence="6">
    <location>
        <begin position="474"/>
        <end position="497"/>
    </location>
</feature>
<dbReference type="GO" id="GO:0015179">
    <property type="term" value="F:L-amino acid transmembrane transporter activity"/>
    <property type="evidence" value="ECO:0007669"/>
    <property type="project" value="TreeGrafter"/>
</dbReference>
<protein>
    <submittedName>
        <fullName evidence="7">High-affinity methionine permease</fullName>
    </submittedName>
</protein>
<dbReference type="EMBL" id="LTAN01000007">
    <property type="protein sequence ID" value="OBR05723.1"/>
    <property type="molecule type" value="Genomic_DNA"/>
</dbReference>
<feature type="transmembrane region" description="Helical" evidence="6">
    <location>
        <begin position="408"/>
        <end position="431"/>
    </location>
</feature>
<sequence>MSFLRRPFSRRTPEANHEDNSGHESDVTDGSLHYVVEKAGNDSGLSYQEATGAPVETSSPLGYSVGPITIIFLNISKMIGTGVYSTPSSILKGTGSVGLSMIYWALGFLTSIASFSVYLEFASYFPNRSGSEVVYLEQAWPRPKWLFPTAFAFQSVALSFSSGNAIGETLGLATVQINACRYSKVLSQYLFRAAGTTPSPWQLKGVAVAGFTVATLVVALNNRFAYRFSNGVGVVKLITLVFIAITGLVVLGGHTKVPEPRANFQNPFEGTATAYGLTNALYRIIFSYAGYENTFNVVNEVKDPVRQIRKNGWIALAIVTVLYILANIAYFAAVPKADLAAAKEIAASLFFENVFGSSRAVRGLNFLIALSSFGNLLTVLIGSSRMLRECGRQGVLPYPRFWASTRPFGTTLGPYLVKWILTVVMVVAPPAGDAFNFIADLQVYPSAFFGFVMTVGLYVVRWRRKRLNLPRPIFKAWDVIIVFNIVKDVYLLVMPWYPPAGGVFAGDVSFWYATYVVAGIGILLGCGVYYWLWIYAVPKLKGYEIRQQVLELADGAQSHKLIKVPIAELAEWDATHDHVGRPLQQTPSEQATEEEKKGLDA</sequence>
<dbReference type="InterPro" id="IPR002293">
    <property type="entry name" value="AA/rel_permease1"/>
</dbReference>
<dbReference type="GO" id="GO:0016020">
    <property type="term" value="C:membrane"/>
    <property type="evidence" value="ECO:0007669"/>
    <property type="project" value="UniProtKB-SubCell"/>
</dbReference>
<feature type="transmembrane region" description="Helical" evidence="6">
    <location>
        <begin position="509"/>
        <end position="532"/>
    </location>
</feature>
<keyword evidence="3 6" id="KW-1133">Transmembrane helix</keyword>
<dbReference type="Gene3D" id="1.20.1740.10">
    <property type="entry name" value="Amino acid/polyamine transporter I"/>
    <property type="match status" value="1"/>
</dbReference>
<feature type="compositionally biased region" description="Basic and acidic residues" evidence="5">
    <location>
        <begin position="11"/>
        <end position="26"/>
    </location>
</feature>
<organism evidence="7 8">
    <name type="scientific">Colletotrichum higginsianum (strain IMI 349063)</name>
    <name type="common">Crucifer anthracnose fungus</name>
    <dbReference type="NCBI Taxonomy" id="759273"/>
    <lineage>
        <taxon>Eukaryota</taxon>
        <taxon>Fungi</taxon>
        <taxon>Dikarya</taxon>
        <taxon>Ascomycota</taxon>
        <taxon>Pezizomycotina</taxon>
        <taxon>Sordariomycetes</taxon>
        <taxon>Hypocreomycetidae</taxon>
        <taxon>Glomerellales</taxon>
        <taxon>Glomerellaceae</taxon>
        <taxon>Colletotrichum</taxon>
        <taxon>Colletotrichum destructivum species complex</taxon>
    </lineage>
</organism>
<name>A0A1B7Y137_COLHI</name>
<gene>
    <name evidence="7" type="ORF">CH63R_09843</name>
</gene>
<dbReference type="VEuPathDB" id="FungiDB:CH63R_09843"/>
<feature type="transmembrane region" description="Helical" evidence="6">
    <location>
        <begin position="101"/>
        <end position="119"/>
    </location>
</feature>
<dbReference type="OrthoDB" id="5982228at2759"/>
<keyword evidence="8" id="KW-1185">Reference proteome</keyword>
<evidence type="ECO:0000256" key="6">
    <source>
        <dbReference type="SAM" id="Phobius"/>
    </source>
</evidence>
<dbReference type="RefSeq" id="XP_018154241.1">
    <property type="nucleotide sequence ID" value="XM_018304817.1"/>
</dbReference>
<evidence type="ECO:0000313" key="7">
    <source>
        <dbReference type="EMBL" id="OBR05723.1"/>
    </source>
</evidence>
<comment type="subcellular location">
    <subcellularLocation>
        <location evidence="1">Membrane</location>
        <topology evidence="1">Multi-pass membrane protein</topology>
    </subcellularLocation>
</comment>
<evidence type="ECO:0000256" key="5">
    <source>
        <dbReference type="SAM" id="MobiDB-lite"/>
    </source>
</evidence>
<feature type="region of interest" description="Disordered" evidence="5">
    <location>
        <begin position="579"/>
        <end position="601"/>
    </location>
</feature>
<keyword evidence="4 6" id="KW-0472">Membrane</keyword>
<proteinExistence type="predicted"/>
<feature type="transmembrane region" description="Helical" evidence="6">
    <location>
        <begin position="201"/>
        <end position="220"/>
    </location>
</feature>
<feature type="region of interest" description="Disordered" evidence="5">
    <location>
        <begin position="1"/>
        <end position="28"/>
    </location>
</feature>
<keyword evidence="2 6" id="KW-0812">Transmembrane</keyword>
<dbReference type="Pfam" id="PF13520">
    <property type="entry name" value="AA_permease_2"/>
    <property type="match status" value="1"/>
</dbReference>
<evidence type="ECO:0000256" key="1">
    <source>
        <dbReference type="ARBA" id="ARBA00004141"/>
    </source>
</evidence>
<feature type="transmembrane region" description="Helical" evidence="6">
    <location>
        <begin position="232"/>
        <end position="252"/>
    </location>
</feature>
<reference evidence="8" key="1">
    <citation type="journal article" date="2017" name="BMC Genomics">
        <title>Gapless genome assembly of Colletotrichum higginsianum reveals chromosome structure and association of transposable elements with secondary metabolite gene clusters.</title>
        <authorList>
            <person name="Dallery J.-F."/>
            <person name="Lapalu N."/>
            <person name="Zampounis A."/>
            <person name="Pigne S."/>
            <person name="Luyten I."/>
            <person name="Amselem J."/>
            <person name="Wittenberg A.H.J."/>
            <person name="Zhou S."/>
            <person name="de Queiroz M.V."/>
            <person name="Robin G.P."/>
            <person name="Auger A."/>
            <person name="Hainaut M."/>
            <person name="Henrissat B."/>
            <person name="Kim K.-T."/>
            <person name="Lee Y.-H."/>
            <person name="Lespinet O."/>
            <person name="Schwartz D.C."/>
            <person name="Thon M.R."/>
            <person name="O'Connell R.J."/>
        </authorList>
    </citation>
    <scope>NUCLEOTIDE SEQUENCE [LARGE SCALE GENOMIC DNA]</scope>
    <source>
        <strain evidence="8">IMI 349063</strain>
    </source>
</reference>
<feature type="transmembrane region" description="Helical" evidence="6">
    <location>
        <begin position="312"/>
        <end position="333"/>
    </location>
</feature>
<evidence type="ECO:0000256" key="3">
    <source>
        <dbReference type="ARBA" id="ARBA00022989"/>
    </source>
</evidence>
<dbReference type="AlphaFoldDB" id="A0A1B7Y137"/>